<name>A0A3G2LVX8_9PEZI</name>
<dbReference type="AlphaFoldDB" id="A0A3G2LVX8"/>
<protein>
    <submittedName>
        <fullName evidence="1">Mating-type protein MAT1-2-7</fullName>
    </submittedName>
</protein>
<accession>A0A3G2LVX8</accession>
<reference evidence="1" key="1">
    <citation type="journal article" date="2018" name="Fungal Biol.">
        <title>Heterothallism revealed in the root rot fungi Berkeleyomyces basicola and B. rouxiae.</title>
        <authorList>
            <person name="Nel W.J."/>
            <person name="Duong T.A."/>
            <person name="Wingfield M.J."/>
            <person name="Wingfield B.D."/>
            <person name="Hammerbacher A."/>
            <person name="de Beer Z.W."/>
        </authorList>
    </citation>
    <scope>NUCLEOTIDE SEQUENCE</scope>
</reference>
<evidence type="ECO:0000313" key="1">
    <source>
        <dbReference type="EMBL" id="AYN77761.1"/>
    </source>
</evidence>
<dbReference type="EMBL" id="MH522765">
    <property type="protein sequence ID" value="AYN77761.1"/>
    <property type="molecule type" value="Genomic_DNA"/>
</dbReference>
<organism evidence="1">
    <name type="scientific">Berkeleyomyces basicola</name>
    <dbReference type="NCBI Taxonomy" id="124036"/>
    <lineage>
        <taxon>Eukaryota</taxon>
        <taxon>Fungi</taxon>
        <taxon>Dikarya</taxon>
        <taxon>Ascomycota</taxon>
        <taxon>Pezizomycotina</taxon>
        <taxon>Sordariomycetes</taxon>
        <taxon>Hypocreomycetidae</taxon>
        <taxon>Microascales</taxon>
        <taxon>Ceratocystidaceae</taxon>
        <taxon>Berkeleyomyces</taxon>
    </lineage>
</organism>
<gene>
    <name evidence="1" type="primary">MAT1-2-7</name>
</gene>
<sequence>MSSVIQDVGRDPWADISKHPIWRSRASPNARILFCLYYRQMFDQKGKLNPEAIGYTQRLWLRTREKQKWQMLEALVKVIHTIQSQEGVPLVHPCVILHPACQILKVVPPSDYLGHCSFEPEPLTIDLPILFKRIALGPCFMGIAGRYMFRYYLSVYFATVLQMNTEDIADYGVMSFVSKISTVRSRTVRTYFLQLGNKVLWG</sequence>
<proteinExistence type="predicted"/>